<dbReference type="GO" id="GO:0005524">
    <property type="term" value="F:ATP binding"/>
    <property type="evidence" value="ECO:0007669"/>
    <property type="project" value="UniProtKB-KW"/>
</dbReference>
<keyword evidence="3" id="KW-0547">Nucleotide-binding</keyword>
<evidence type="ECO:0000256" key="4">
    <source>
        <dbReference type="ARBA" id="ARBA00022777"/>
    </source>
</evidence>
<reference evidence="8" key="1">
    <citation type="journal article" date="2013" name="Nature">
        <title>Pan genome of the phytoplankton Emiliania underpins its global distribution.</title>
        <authorList>
            <person name="Read B.A."/>
            <person name="Kegel J."/>
            <person name="Klute M.J."/>
            <person name="Kuo A."/>
            <person name="Lefebvre S.C."/>
            <person name="Maumus F."/>
            <person name="Mayer C."/>
            <person name="Miller J."/>
            <person name="Monier A."/>
            <person name="Salamov A."/>
            <person name="Young J."/>
            <person name="Aguilar M."/>
            <person name="Claverie J.M."/>
            <person name="Frickenhaus S."/>
            <person name="Gonzalez K."/>
            <person name="Herman E.K."/>
            <person name="Lin Y.C."/>
            <person name="Napier J."/>
            <person name="Ogata H."/>
            <person name="Sarno A.F."/>
            <person name="Shmutz J."/>
            <person name="Schroeder D."/>
            <person name="de Vargas C."/>
            <person name="Verret F."/>
            <person name="von Dassow P."/>
            <person name="Valentin K."/>
            <person name="Van de Peer Y."/>
            <person name="Wheeler G."/>
            <person name="Dacks J.B."/>
            <person name="Delwiche C.F."/>
            <person name="Dyhrman S.T."/>
            <person name="Glockner G."/>
            <person name="John U."/>
            <person name="Richards T."/>
            <person name="Worden A.Z."/>
            <person name="Zhang X."/>
            <person name="Grigoriev I.V."/>
            <person name="Allen A.E."/>
            <person name="Bidle K."/>
            <person name="Borodovsky M."/>
            <person name="Bowler C."/>
            <person name="Brownlee C."/>
            <person name="Cock J.M."/>
            <person name="Elias M."/>
            <person name="Gladyshev V.N."/>
            <person name="Groth M."/>
            <person name="Guda C."/>
            <person name="Hadaegh A."/>
            <person name="Iglesias-Rodriguez M.D."/>
            <person name="Jenkins J."/>
            <person name="Jones B.M."/>
            <person name="Lawson T."/>
            <person name="Leese F."/>
            <person name="Lindquist E."/>
            <person name="Lobanov A."/>
            <person name="Lomsadze A."/>
            <person name="Malik S.B."/>
            <person name="Marsh M.E."/>
            <person name="Mackinder L."/>
            <person name="Mock T."/>
            <person name="Mueller-Roeber B."/>
            <person name="Pagarete A."/>
            <person name="Parker M."/>
            <person name="Probert I."/>
            <person name="Quesneville H."/>
            <person name="Raines C."/>
            <person name="Rensing S.A."/>
            <person name="Riano-Pachon D.M."/>
            <person name="Richier S."/>
            <person name="Rokitta S."/>
            <person name="Shiraiwa Y."/>
            <person name="Soanes D.M."/>
            <person name="van der Giezen M."/>
            <person name="Wahlund T.M."/>
            <person name="Williams B."/>
            <person name="Wilson W."/>
            <person name="Wolfe G."/>
            <person name="Wurch L.L."/>
        </authorList>
    </citation>
    <scope>NUCLEOTIDE SEQUENCE</scope>
</reference>
<keyword evidence="1" id="KW-0723">Serine/threonine-protein kinase</keyword>
<evidence type="ECO:0000256" key="3">
    <source>
        <dbReference type="ARBA" id="ARBA00022741"/>
    </source>
</evidence>
<keyword evidence="5" id="KW-0067">ATP-binding</keyword>
<dbReference type="AlphaFoldDB" id="A0A0D3KR83"/>
<evidence type="ECO:0000256" key="5">
    <source>
        <dbReference type="ARBA" id="ARBA00022840"/>
    </source>
</evidence>
<evidence type="ECO:0000313" key="7">
    <source>
        <dbReference type="EnsemblProtists" id="EOD38268"/>
    </source>
</evidence>
<keyword evidence="4" id="KW-0418">Kinase</keyword>
<keyword evidence="8" id="KW-1185">Reference proteome</keyword>
<dbReference type="Gene3D" id="3.30.200.20">
    <property type="entry name" value="Phosphorylase Kinase, domain 1"/>
    <property type="match status" value="1"/>
</dbReference>
<dbReference type="HOGENOM" id="CLU_000288_63_32_1"/>
<dbReference type="InterPro" id="IPR000719">
    <property type="entry name" value="Prot_kinase_dom"/>
</dbReference>
<dbReference type="Gene3D" id="1.10.510.10">
    <property type="entry name" value="Transferase(Phosphotransferase) domain 1"/>
    <property type="match status" value="1"/>
</dbReference>
<evidence type="ECO:0000259" key="6">
    <source>
        <dbReference type="PROSITE" id="PS50011"/>
    </source>
</evidence>
<evidence type="ECO:0000256" key="1">
    <source>
        <dbReference type="ARBA" id="ARBA00022527"/>
    </source>
</evidence>
<protein>
    <recommendedName>
        <fullName evidence="6">Protein kinase domain-containing protein</fullName>
    </recommendedName>
</protein>
<dbReference type="InterPro" id="IPR011009">
    <property type="entry name" value="Kinase-like_dom_sf"/>
</dbReference>
<organism evidence="7 8">
    <name type="scientific">Emiliania huxleyi (strain CCMP1516)</name>
    <dbReference type="NCBI Taxonomy" id="280463"/>
    <lineage>
        <taxon>Eukaryota</taxon>
        <taxon>Haptista</taxon>
        <taxon>Haptophyta</taxon>
        <taxon>Prymnesiophyceae</taxon>
        <taxon>Isochrysidales</taxon>
        <taxon>Noelaerhabdaceae</taxon>
        <taxon>Emiliania</taxon>
    </lineage>
</organism>
<sequence length="98" mass="11352">VMLVKARDHGTVYAMKVLSKAVLLERNEVTHTRTERKTLEDTHHPFLVHLRFAFQSPSKLFLVMDYCCGGELFYHLKCRGRFDEPRARLYAAEIASAL</sequence>
<dbReference type="KEGG" id="ehx:EMIHUDRAFT_60070"/>
<dbReference type="SUPFAM" id="SSF56112">
    <property type="entry name" value="Protein kinase-like (PK-like)"/>
    <property type="match status" value="1"/>
</dbReference>
<reference evidence="7" key="2">
    <citation type="submission" date="2024-10" db="UniProtKB">
        <authorList>
            <consortium name="EnsemblProtists"/>
        </authorList>
    </citation>
    <scope>IDENTIFICATION</scope>
</reference>
<evidence type="ECO:0000313" key="8">
    <source>
        <dbReference type="Proteomes" id="UP000013827"/>
    </source>
</evidence>
<proteinExistence type="predicted"/>
<dbReference type="eggNOG" id="KOG0598">
    <property type="taxonomic scope" value="Eukaryota"/>
</dbReference>
<feature type="domain" description="Protein kinase" evidence="6">
    <location>
        <begin position="1"/>
        <end position="98"/>
    </location>
</feature>
<accession>A0A0D3KR83</accession>
<dbReference type="Proteomes" id="UP000013827">
    <property type="component" value="Unassembled WGS sequence"/>
</dbReference>
<evidence type="ECO:0000256" key="2">
    <source>
        <dbReference type="ARBA" id="ARBA00022679"/>
    </source>
</evidence>
<dbReference type="EnsemblProtists" id="EOD38268">
    <property type="protein sequence ID" value="EOD38268"/>
    <property type="gene ID" value="EMIHUDRAFT_60070"/>
</dbReference>
<dbReference type="PROSITE" id="PS50011">
    <property type="entry name" value="PROTEIN_KINASE_DOM"/>
    <property type="match status" value="1"/>
</dbReference>
<name>A0A0D3KR83_EMIH1</name>
<keyword evidence="2" id="KW-0808">Transferase</keyword>
<dbReference type="Pfam" id="PF00069">
    <property type="entry name" value="Pkinase"/>
    <property type="match status" value="1"/>
</dbReference>
<dbReference type="GeneID" id="17283538"/>
<dbReference type="GO" id="GO:0004674">
    <property type="term" value="F:protein serine/threonine kinase activity"/>
    <property type="evidence" value="ECO:0007669"/>
    <property type="project" value="UniProtKB-KW"/>
</dbReference>
<dbReference type="RefSeq" id="XP_005790697.1">
    <property type="nucleotide sequence ID" value="XM_005790640.1"/>
</dbReference>
<dbReference type="STRING" id="2903.R1DRZ8"/>
<dbReference type="PaxDb" id="2903-EOD38268"/>
<dbReference type="PANTHER" id="PTHR24351">
    <property type="entry name" value="RIBOSOMAL PROTEIN S6 KINASE"/>
    <property type="match status" value="1"/>
</dbReference>